<gene>
    <name evidence="4" type="ORF">B5M09_013963</name>
</gene>
<dbReference type="InterPro" id="IPR006600">
    <property type="entry name" value="HTH_CenpB_DNA-bd_dom"/>
</dbReference>
<accession>A0A3R7Y346</accession>
<dbReference type="VEuPathDB" id="FungiDB:H257_12273"/>
<keyword evidence="1" id="KW-0238">DNA-binding</keyword>
<reference evidence="4" key="1">
    <citation type="submission" date="2018-07" db="EMBL/GenBank/DDBJ databases">
        <title>Annotation of Aphanomyces astaci genome assembly.</title>
        <authorList>
            <person name="Studholme D.J."/>
        </authorList>
    </citation>
    <scope>NUCLEOTIDE SEQUENCE [LARGE SCALE GENOMIC DNA]</scope>
    <source>
        <strain evidence="4">Pc</strain>
    </source>
</reference>
<dbReference type="PROSITE" id="PS51253">
    <property type="entry name" value="HTH_CENPB"/>
    <property type="match status" value="1"/>
</dbReference>
<evidence type="ECO:0000313" key="5">
    <source>
        <dbReference type="Proteomes" id="UP000284702"/>
    </source>
</evidence>
<keyword evidence="5" id="KW-1185">Reference proteome</keyword>
<dbReference type="Proteomes" id="UP000284702">
    <property type="component" value="Unassembled WGS sequence"/>
</dbReference>
<evidence type="ECO:0000256" key="1">
    <source>
        <dbReference type="ARBA" id="ARBA00023125"/>
    </source>
</evidence>
<name>A0A3R7Y346_APHAT</name>
<dbReference type="SMART" id="SM00674">
    <property type="entry name" value="CENPB"/>
    <property type="match status" value="1"/>
</dbReference>
<dbReference type="Pfam" id="PF03221">
    <property type="entry name" value="HTH_Tnp_Tc5"/>
    <property type="match status" value="1"/>
</dbReference>
<feature type="compositionally biased region" description="Pro residues" evidence="2">
    <location>
        <begin position="1"/>
        <end position="12"/>
    </location>
</feature>
<feature type="domain" description="HTH CENPB-type" evidence="3">
    <location>
        <begin position="69"/>
        <end position="142"/>
    </location>
</feature>
<dbReference type="Gene3D" id="1.10.10.60">
    <property type="entry name" value="Homeodomain-like"/>
    <property type="match status" value="1"/>
</dbReference>
<proteinExistence type="predicted"/>
<protein>
    <recommendedName>
        <fullName evidence="3">HTH CENPB-type domain-containing protein</fullName>
    </recommendedName>
</protein>
<dbReference type="InterPro" id="IPR009057">
    <property type="entry name" value="Homeodomain-like_sf"/>
</dbReference>
<sequence length="248" mass="27894">MDVTPPARPPGRPRLKEGPKKPPKKFRNVHVSFKKKQAVIHSFDEMGMAATLLKHFPHLRGPPLDTTRKKLGMTTTLPKESEEQIAVWVHSMRKDGVPVTPQMIQIMALETAIEFGLDESAFVASWSWLEGFKRRFRLSLRTRTRQGQDTQGDGDAAQVVRDNDIDVIYNADQTGVNYEYLPTKTLNARGYNTVWIKCGGKSKDRATAMVMADLTGKKYPLFLVLKTPTSKIKAVVQENLTLLQGFGK</sequence>
<evidence type="ECO:0000256" key="2">
    <source>
        <dbReference type="SAM" id="MobiDB-lite"/>
    </source>
</evidence>
<evidence type="ECO:0000259" key="3">
    <source>
        <dbReference type="PROSITE" id="PS51253"/>
    </source>
</evidence>
<feature type="region of interest" description="Disordered" evidence="2">
    <location>
        <begin position="1"/>
        <end position="26"/>
    </location>
</feature>
<dbReference type="AlphaFoldDB" id="A0A3R7Y346"/>
<evidence type="ECO:0000313" key="4">
    <source>
        <dbReference type="EMBL" id="RQM29315.1"/>
    </source>
</evidence>
<dbReference type="InterPro" id="IPR050863">
    <property type="entry name" value="CenT-Element_Derived"/>
</dbReference>
<dbReference type="PANTHER" id="PTHR19303:SF57">
    <property type="entry name" value="HTH CENPB-TYPE DOMAIN-CONTAINING PROTEIN"/>
    <property type="match status" value="1"/>
</dbReference>
<dbReference type="GO" id="GO:0005634">
    <property type="term" value="C:nucleus"/>
    <property type="evidence" value="ECO:0007669"/>
    <property type="project" value="TreeGrafter"/>
</dbReference>
<dbReference type="PANTHER" id="PTHR19303">
    <property type="entry name" value="TRANSPOSON"/>
    <property type="match status" value="1"/>
</dbReference>
<dbReference type="GO" id="GO:0003677">
    <property type="term" value="F:DNA binding"/>
    <property type="evidence" value="ECO:0007669"/>
    <property type="project" value="UniProtKB-KW"/>
</dbReference>
<organism evidence="4 5">
    <name type="scientific">Aphanomyces astaci</name>
    <name type="common">Crayfish plague agent</name>
    <dbReference type="NCBI Taxonomy" id="112090"/>
    <lineage>
        <taxon>Eukaryota</taxon>
        <taxon>Sar</taxon>
        <taxon>Stramenopiles</taxon>
        <taxon>Oomycota</taxon>
        <taxon>Saprolegniomycetes</taxon>
        <taxon>Saprolegniales</taxon>
        <taxon>Verrucalvaceae</taxon>
        <taxon>Aphanomyces</taxon>
    </lineage>
</organism>
<dbReference type="EMBL" id="MZMZ02001448">
    <property type="protein sequence ID" value="RQM29315.1"/>
    <property type="molecule type" value="Genomic_DNA"/>
</dbReference>
<comment type="caution">
    <text evidence="4">The sequence shown here is derived from an EMBL/GenBank/DDBJ whole genome shotgun (WGS) entry which is preliminary data.</text>
</comment>
<dbReference type="SUPFAM" id="SSF46689">
    <property type="entry name" value="Homeodomain-like"/>
    <property type="match status" value="1"/>
</dbReference>